<keyword evidence="7" id="KW-0443">Lipid metabolism</keyword>
<dbReference type="Pfam" id="PF00781">
    <property type="entry name" value="DAGK_cat"/>
    <property type="match status" value="1"/>
</dbReference>
<dbReference type="Gene3D" id="3.40.50.10330">
    <property type="entry name" value="Probable inorganic polyphosphate/atp-NAD kinase, domain 1"/>
    <property type="match status" value="1"/>
</dbReference>
<dbReference type="PANTHER" id="PTHR12358:SF54">
    <property type="entry name" value="SPHINGOSINE KINASE RELATED PROTEIN"/>
    <property type="match status" value="1"/>
</dbReference>
<evidence type="ECO:0000256" key="1">
    <source>
        <dbReference type="ARBA" id="ARBA00001946"/>
    </source>
</evidence>
<sequence length="306" mass="32033">MTLPRIGIVYNPSKIAREELAEAWDSASGGAPAEWFETTPEDPGQGPARAALEAGCEVVVAAGGDGTVRAVVEAIAGTGTALGIVPQGTGNLLARNLDVPLGNPKTALRKIAEGTARAIDIGWVEVNGGDPQAFVVMVGFGLDAEMLAATDDDLKTKAGWLAYVAAMGQALSASELVSATVTVDDREPKEVQAHTLLVGNCGTLQGGVTLFPDAELDDGSLDVLVVSAEGPVQWMETLRAAVWDNGIMRLFDREKTATSVEAARHGQAERIRVELPEPRAFEIDGEEAGDVTTFTARVDPGAIRVY</sequence>
<dbReference type="InterPro" id="IPR017438">
    <property type="entry name" value="ATP-NAD_kinase_N"/>
</dbReference>
<keyword evidence="6" id="KW-0067">ATP-binding</keyword>
<accession>A0A5N0T9T8</accession>
<dbReference type="AlphaFoldDB" id="A0A5N0T9T8"/>
<keyword evidence="5 10" id="KW-0418">Kinase</keyword>
<comment type="similarity">
    <text evidence="2">Belongs to the diacylglycerol/lipid kinase family.</text>
</comment>
<dbReference type="PANTHER" id="PTHR12358">
    <property type="entry name" value="SPHINGOSINE KINASE"/>
    <property type="match status" value="1"/>
</dbReference>
<evidence type="ECO:0000256" key="4">
    <source>
        <dbReference type="ARBA" id="ARBA00022741"/>
    </source>
</evidence>
<evidence type="ECO:0000313" key="11">
    <source>
        <dbReference type="Proteomes" id="UP000326838"/>
    </source>
</evidence>
<feature type="domain" description="DAGKc" evidence="9">
    <location>
        <begin position="1"/>
        <end position="128"/>
    </location>
</feature>
<evidence type="ECO:0000256" key="5">
    <source>
        <dbReference type="ARBA" id="ARBA00022777"/>
    </source>
</evidence>
<dbReference type="GO" id="GO:0016301">
    <property type="term" value="F:kinase activity"/>
    <property type="evidence" value="ECO:0007669"/>
    <property type="project" value="UniProtKB-KW"/>
</dbReference>
<dbReference type="InterPro" id="IPR016064">
    <property type="entry name" value="NAD/diacylglycerol_kinase_sf"/>
</dbReference>
<dbReference type="SMART" id="SM00046">
    <property type="entry name" value="DAGKc"/>
    <property type="match status" value="1"/>
</dbReference>
<keyword evidence="11" id="KW-1185">Reference proteome</keyword>
<dbReference type="GO" id="GO:0005524">
    <property type="term" value="F:ATP binding"/>
    <property type="evidence" value="ECO:0007669"/>
    <property type="project" value="UniProtKB-KW"/>
</dbReference>
<evidence type="ECO:0000256" key="3">
    <source>
        <dbReference type="ARBA" id="ARBA00022679"/>
    </source>
</evidence>
<comment type="caution">
    <text evidence="10">The sequence shown here is derived from an EMBL/GenBank/DDBJ whole genome shotgun (WGS) entry which is preliminary data.</text>
</comment>
<evidence type="ECO:0000256" key="7">
    <source>
        <dbReference type="ARBA" id="ARBA00023209"/>
    </source>
</evidence>
<keyword evidence="8" id="KW-1208">Phospholipid metabolism</keyword>
<dbReference type="Gene3D" id="2.60.200.40">
    <property type="match status" value="1"/>
</dbReference>
<dbReference type="GO" id="GO:0008654">
    <property type="term" value="P:phospholipid biosynthetic process"/>
    <property type="evidence" value="ECO:0007669"/>
    <property type="project" value="UniProtKB-KW"/>
</dbReference>
<evidence type="ECO:0000256" key="2">
    <source>
        <dbReference type="ARBA" id="ARBA00005983"/>
    </source>
</evidence>
<keyword evidence="4" id="KW-0547">Nucleotide-binding</keyword>
<comment type="cofactor">
    <cofactor evidence="1">
        <name>Mg(2+)</name>
        <dbReference type="ChEBI" id="CHEBI:18420"/>
    </cofactor>
</comment>
<evidence type="ECO:0000256" key="8">
    <source>
        <dbReference type="ARBA" id="ARBA00023264"/>
    </source>
</evidence>
<dbReference type="RefSeq" id="WP_150894713.1">
    <property type="nucleotide sequence ID" value="NZ_VYUY01000018.1"/>
</dbReference>
<protein>
    <submittedName>
        <fullName evidence="10">Diacylglycerol kinase family lipid kinase</fullName>
    </submittedName>
</protein>
<dbReference type="InterPro" id="IPR001206">
    <property type="entry name" value="Diacylglycerol_kinase_cat_dom"/>
</dbReference>
<evidence type="ECO:0000313" key="10">
    <source>
        <dbReference type="EMBL" id="KAA9131204.1"/>
    </source>
</evidence>
<keyword evidence="3" id="KW-0808">Transferase</keyword>
<dbReference type="Proteomes" id="UP000326838">
    <property type="component" value="Unassembled WGS sequence"/>
</dbReference>
<evidence type="ECO:0000256" key="6">
    <source>
        <dbReference type="ARBA" id="ARBA00022840"/>
    </source>
</evidence>
<name>A0A5N0T9T8_9MICO</name>
<proteinExistence type="inferred from homology"/>
<dbReference type="InterPro" id="IPR045540">
    <property type="entry name" value="YegS/DAGK_C"/>
</dbReference>
<dbReference type="InterPro" id="IPR050187">
    <property type="entry name" value="Lipid_Phosphate_FormReg"/>
</dbReference>
<dbReference type="EMBL" id="VYUY01000018">
    <property type="protein sequence ID" value="KAA9131204.1"/>
    <property type="molecule type" value="Genomic_DNA"/>
</dbReference>
<gene>
    <name evidence="10" type="ORF">F6B40_13005</name>
</gene>
<dbReference type="PROSITE" id="PS50146">
    <property type="entry name" value="DAGK"/>
    <property type="match status" value="1"/>
</dbReference>
<dbReference type="Pfam" id="PF19279">
    <property type="entry name" value="YegS_C"/>
    <property type="match status" value="1"/>
</dbReference>
<keyword evidence="7" id="KW-0444">Lipid biosynthesis</keyword>
<evidence type="ECO:0000259" key="9">
    <source>
        <dbReference type="PROSITE" id="PS50146"/>
    </source>
</evidence>
<dbReference type="SUPFAM" id="SSF111331">
    <property type="entry name" value="NAD kinase/diacylglycerol kinase-like"/>
    <property type="match status" value="1"/>
</dbReference>
<keyword evidence="7" id="KW-0594">Phospholipid biosynthesis</keyword>
<organism evidence="10 11">
    <name type="scientific">Microbacterium caowuchunii</name>
    <dbReference type="NCBI Taxonomy" id="2614638"/>
    <lineage>
        <taxon>Bacteria</taxon>
        <taxon>Bacillati</taxon>
        <taxon>Actinomycetota</taxon>
        <taxon>Actinomycetes</taxon>
        <taxon>Micrococcales</taxon>
        <taxon>Microbacteriaceae</taxon>
        <taxon>Microbacterium</taxon>
    </lineage>
</organism>
<reference evidence="11" key="1">
    <citation type="submission" date="2019-09" db="EMBL/GenBank/DDBJ databases">
        <title>Mumia zhuanghuii sp. nov. isolated from the intestinal contents of plateau pika (Ochotona curzoniae) in the Qinghai-Tibet plateau of China.</title>
        <authorList>
            <person name="Tian Z."/>
        </authorList>
    </citation>
    <scope>NUCLEOTIDE SEQUENCE [LARGE SCALE GENOMIC DNA]</scope>
    <source>
        <strain evidence="11">L-033</strain>
    </source>
</reference>